<evidence type="ECO:0000313" key="3">
    <source>
        <dbReference type="Proteomes" id="UP000515873"/>
    </source>
</evidence>
<feature type="domain" description="Peptidase M17 leucyl aminopeptidase N-terminal" evidence="1">
    <location>
        <begin position="48"/>
        <end position="130"/>
    </location>
</feature>
<evidence type="ECO:0000259" key="1">
    <source>
        <dbReference type="Pfam" id="PF02789"/>
    </source>
</evidence>
<sequence length="203" mass="21203">MTTMRTIGSSHGVTIQVAAWDGVAAQAELSCACMFTHEVSSDGPQGGLKHLDDALGSRLVTMRREGSFTATRGSSLLIDHPPANISASAVLVLGLGSPDDWTPAVMGDAVAQAYLIASQRGFASVAFAPSMLDAGLDPGRTGDVPDRMMEALVNAIDAGARTDHHAQATKASVRTWVFDVGAARFDAVYQRFLDALTRATGNA</sequence>
<organism evidence="2 3">
    <name type="scientific">Dyella telluris</name>
    <dbReference type="NCBI Taxonomy" id="2763498"/>
    <lineage>
        <taxon>Bacteria</taxon>
        <taxon>Pseudomonadati</taxon>
        <taxon>Pseudomonadota</taxon>
        <taxon>Gammaproteobacteria</taxon>
        <taxon>Lysobacterales</taxon>
        <taxon>Rhodanobacteraceae</taxon>
        <taxon>Dyella</taxon>
    </lineage>
</organism>
<dbReference type="InterPro" id="IPR008283">
    <property type="entry name" value="Peptidase_M17_N"/>
</dbReference>
<keyword evidence="3" id="KW-1185">Reference proteome</keyword>
<dbReference type="AlphaFoldDB" id="A0A7G8Q3Z0"/>
<protein>
    <submittedName>
        <fullName evidence="2">Peptidase M17</fullName>
    </submittedName>
</protein>
<dbReference type="Proteomes" id="UP000515873">
    <property type="component" value="Chromosome"/>
</dbReference>
<dbReference type="Pfam" id="PF02789">
    <property type="entry name" value="Peptidase_M17_N"/>
    <property type="match status" value="1"/>
</dbReference>
<gene>
    <name evidence="2" type="ORF">H8F01_21095</name>
</gene>
<dbReference type="EMBL" id="CP060412">
    <property type="protein sequence ID" value="QNK01498.1"/>
    <property type="molecule type" value="Genomic_DNA"/>
</dbReference>
<evidence type="ECO:0000313" key="2">
    <source>
        <dbReference type="EMBL" id="QNK01498.1"/>
    </source>
</evidence>
<proteinExistence type="predicted"/>
<dbReference type="KEGG" id="dtl:H8F01_21095"/>
<accession>A0A7G8Q3Z0</accession>
<dbReference type="RefSeq" id="WP_187056960.1">
    <property type="nucleotide sequence ID" value="NZ_CP060412.1"/>
</dbReference>
<dbReference type="GO" id="GO:0006508">
    <property type="term" value="P:proteolysis"/>
    <property type="evidence" value="ECO:0007669"/>
    <property type="project" value="InterPro"/>
</dbReference>
<dbReference type="Gene3D" id="3.40.220.10">
    <property type="entry name" value="Leucine Aminopeptidase, subunit E, domain 1"/>
    <property type="match status" value="1"/>
</dbReference>
<reference evidence="2 3" key="1">
    <citation type="submission" date="2020-08" db="EMBL/GenBank/DDBJ databases">
        <title>Dyella sp. G9 isolated from forest soil.</title>
        <authorList>
            <person name="Fu J."/>
            <person name="Qiu L."/>
        </authorList>
    </citation>
    <scope>NUCLEOTIDE SEQUENCE [LARGE SCALE GENOMIC DNA]</scope>
    <source>
        <strain evidence="2 3">G9</strain>
    </source>
</reference>
<dbReference type="GO" id="GO:0070006">
    <property type="term" value="F:metalloaminopeptidase activity"/>
    <property type="evidence" value="ECO:0007669"/>
    <property type="project" value="InterPro"/>
</dbReference>
<dbReference type="SUPFAM" id="SSF52949">
    <property type="entry name" value="Macro domain-like"/>
    <property type="match status" value="1"/>
</dbReference>
<name>A0A7G8Q3Z0_9GAMM</name>
<dbReference type="InterPro" id="IPR043472">
    <property type="entry name" value="Macro_dom-like"/>
</dbReference>